<dbReference type="Gene3D" id="3.10.450.50">
    <property type="match status" value="1"/>
</dbReference>
<gene>
    <name evidence="2" type="ORF">EA661_13480</name>
</gene>
<feature type="domain" description="SnoaL-like" evidence="1">
    <location>
        <begin position="8"/>
        <end position="111"/>
    </location>
</feature>
<comment type="caution">
    <text evidence="2">The sequence shown here is derived from an EMBL/GenBank/DDBJ whole genome shotgun (WGS) entry which is preliminary data.</text>
</comment>
<sequence>MTDPDTLARAYLALWNEADAAARDRRLADGWTADARYTDPMMAGEGHGGIAAMIAAARAQFPGHAFALRGMPDAHGPFVRFSWTLAAPHGAPVAGGTDVVRLAPDSRIAEVIGFLDREVA</sequence>
<dbReference type="EMBL" id="SHMB01000005">
    <property type="protein sequence ID" value="TAA27745.1"/>
    <property type="molecule type" value="Genomic_DNA"/>
</dbReference>
<reference evidence="2 3" key="1">
    <citation type="submission" date="2019-02" db="EMBL/GenBank/DDBJ databases">
        <title>WGS of Pseudoxanthomonas species novum from clinical isolates.</title>
        <authorList>
            <person name="Bernier A.-M."/>
            <person name="Bernard K."/>
            <person name="Vachon A."/>
        </authorList>
    </citation>
    <scope>NUCLEOTIDE SEQUENCE [LARGE SCALE GENOMIC DNA]</scope>
    <source>
        <strain evidence="2 3">NML171202</strain>
    </source>
</reference>
<dbReference type="AlphaFoldDB" id="A0A4Q8LEV6"/>
<evidence type="ECO:0000259" key="1">
    <source>
        <dbReference type="Pfam" id="PF12680"/>
    </source>
</evidence>
<dbReference type="SUPFAM" id="SSF54427">
    <property type="entry name" value="NTF2-like"/>
    <property type="match status" value="1"/>
</dbReference>
<evidence type="ECO:0000313" key="3">
    <source>
        <dbReference type="Proteomes" id="UP000291286"/>
    </source>
</evidence>
<dbReference type="RefSeq" id="WP_130519566.1">
    <property type="nucleotide sequence ID" value="NZ_SHMA01000013.1"/>
</dbReference>
<dbReference type="Pfam" id="PF12680">
    <property type="entry name" value="SnoaL_2"/>
    <property type="match status" value="1"/>
</dbReference>
<protein>
    <submittedName>
        <fullName evidence="2">Nuclear transport factor 2 family protein</fullName>
    </submittedName>
</protein>
<evidence type="ECO:0000313" key="2">
    <source>
        <dbReference type="EMBL" id="TAA27745.1"/>
    </source>
</evidence>
<dbReference type="Proteomes" id="UP000291286">
    <property type="component" value="Unassembled WGS sequence"/>
</dbReference>
<dbReference type="InterPro" id="IPR037401">
    <property type="entry name" value="SnoaL-like"/>
</dbReference>
<organism evidence="2 3">
    <name type="scientific">Pseudoxanthomonas winnipegensis</name>
    <dbReference type="NCBI Taxonomy" id="2480810"/>
    <lineage>
        <taxon>Bacteria</taxon>
        <taxon>Pseudomonadati</taxon>
        <taxon>Pseudomonadota</taxon>
        <taxon>Gammaproteobacteria</taxon>
        <taxon>Lysobacterales</taxon>
        <taxon>Lysobacteraceae</taxon>
        <taxon>Pseudoxanthomonas</taxon>
    </lineage>
</organism>
<dbReference type="InterPro" id="IPR032710">
    <property type="entry name" value="NTF2-like_dom_sf"/>
</dbReference>
<name>A0A4Q8LEV6_9GAMM</name>
<proteinExistence type="predicted"/>
<accession>A0A4Q8LEV6</accession>